<evidence type="ECO:0000256" key="3">
    <source>
        <dbReference type="ARBA" id="ARBA00022448"/>
    </source>
</evidence>
<dbReference type="AlphaFoldDB" id="A0A7V0T403"/>
<evidence type="ECO:0000256" key="7">
    <source>
        <dbReference type="ARBA" id="ARBA00022989"/>
    </source>
</evidence>
<dbReference type="Pfam" id="PF02699">
    <property type="entry name" value="YajC"/>
    <property type="match status" value="1"/>
</dbReference>
<sequence>MFNIALAQDAPAAPAAGGMGSIIGFLPIILIFVVLYFLMILPQQRRQKKHNEMLKALKRGDRVVLSSGIHGIITTVRDSTFIVKVADSTEIEVDRGSVGARIGGQ</sequence>
<name>A0A7V0T403_UNCW3</name>
<proteinExistence type="inferred from homology"/>
<evidence type="ECO:0000256" key="1">
    <source>
        <dbReference type="ARBA" id="ARBA00004162"/>
    </source>
</evidence>
<evidence type="ECO:0000256" key="8">
    <source>
        <dbReference type="ARBA" id="ARBA00023010"/>
    </source>
</evidence>
<dbReference type="NCBIfam" id="TIGR00739">
    <property type="entry name" value="yajC"/>
    <property type="match status" value="1"/>
</dbReference>
<evidence type="ECO:0000256" key="6">
    <source>
        <dbReference type="ARBA" id="ARBA00022927"/>
    </source>
</evidence>
<dbReference type="GO" id="GO:0005886">
    <property type="term" value="C:plasma membrane"/>
    <property type="evidence" value="ECO:0007669"/>
    <property type="project" value="UniProtKB-SubCell"/>
</dbReference>
<keyword evidence="3" id="KW-0813">Transport</keyword>
<organism evidence="11">
    <name type="scientific">candidate division WOR-3 bacterium</name>
    <dbReference type="NCBI Taxonomy" id="2052148"/>
    <lineage>
        <taxon>Bacteria</taxon>
        <taxon>Bacteria division WOR-3</taxon>
    </lineage>
</organism>
<dbReference type="PANTHER" id="PTHR33909">
    <property type="entry name" value="SEC TRANSLOCON ACCESSORY COMPLEX SUBUNIT YAJC"/>
    <property type="match status" value="1"/>
</dbReference>
<feature type="transmembrane region" description="Helical" evidence="10">
    <location>
        <begin position="20"/>
        <end position="41"/>
    </location>
</feature>
<dbReference type="EMBL" id="DSBX01000023">
    <property type="protein sequence ID" value="HDQ98814.1"/>
    <property type="molecule type" value="Genomic_DNA"/>
</dbReference>
<dbReference type="Proteomes" id="UP000885672">
    <property type="component" value="Unassembled WGS sequence"/>
</dbReference>
<keyword evidence="5 10" id="KW-0812">Transmembrane</keyword>
<keyword evidence="7 10" id="KW-1133">Transmembrane helix</keyword>
<dbReference type="GO" id="GO:0015031">
    <property type="term" value="P:protein transport"/>
    <property type="evidence" value="ECO:0007669"/>
    <property type="project" value="UniProtKB-KW"/>
</dbReference>
<comment type="subcellular location">
    <subcellularLocation>
        <location evidence="1">Cell membrane</location>
        <topology evidence="1">Single-pass membrane protein</topology>
    </subcellularLocation>
</comment>
<accession>A0A7V0T403</accession>
<evidence type="ECO:0000256" key="2">
    <source>
        <dbReference type="ARBA" id="ARBA00006742"/>
    </source>
</evidence>
<evidence type="ECO:0000256" key="9">
    <source>
        <dbReference type="ARBA" id="ARBA00023136"/>
    </source>
</evidence>
<keyword evidence="6" id="KW-0653">Protein transport</keyword>
<evidence type="ECO:0000313" key="11">
    <source>
        <dbReference type="EMBL" id="HDQ98814.1"/>
    </source>
</evidence>
<evidence type="ECO:0000256" key="4">
    <source>
        <dbReference type="ARBA" id="ARBA00022475"/>
    </source>
</evidence>
<evidence type="ECO:0000256" key="5">
    <source>
        <dbReference type="ARBA" id="ARBA00022692"/>
    </source>
</evidence>
<comment type="similarity">
    <text evidence="2">Belongs to the YajC family.</text>
</comment>
<keyword evidence="9 10" id="KW-0472">Membrane</keyword>
<gene>
    <name evidence="11" type="primary">yajC</name>
    <name evidence="11" type="ORF">ENN51_00805</name>
</gene>
<protein>
    <submittedName>
        <fullName evidence="11">Preprotein translocase subunit YajC</fullName>
    </submittedName>
</protein>
<dbReference type="PANTHER" id="PTHR33909:SF1">
    <property type="entry name" value="SEC TRANSLOCON ACCESSORY COMPLEX SUBUNIT YAJC"/>
    <property type="match status" value="1"/>
</dbReference>
<keyword evidence="8" id="KW-0811">Translocation</keyword>
<comment type="caution">
    <text evidence="11">The sequence shown here is derived from an EMBL/GenBank/DDBJ whole genome shotgun (WGS) entry which is preliminary data.</text>
</comment>
<dbReference type="SMART" id="SM01323">
    <property type="entry name" value="YajC"/>
    <property type="match status" value="1"/>
</dbReference>
<dbReference type="PRINTS" id="PR01853">
    <property type="entry name" value="YAJCTRNLCASE"/>
</dbReference>
<dbReference type="InterPro" id="IPR003849">
    <property type="entry name" value="Preprotein_translocase_YajC"/>
</dbReference>
<reference evidence="11" key="1">
    <citation type="journal article" date="2020" name="mSystems">
        <title>Genome- and Community-Level Interaction Insights into Carbon Utilization and Element Cycling Functions of Hydrothermarchaeota in Hydrothermal Sediment.</title>
        <authorList>
            <person name="Zhou Z."/>
            <person name="Liu Y."/>
            <person name="Xu W."/>
            <person name="Pan J."/>
            <person name="Luo Z.H."/>
            <person name="Li M."/>
        </authorList>
    </citation>
    <scope>NUCLEOTIDE SEQUENCE [LARGE SCALE GENOMIC DNA]</scope>
    <source>
        <strain evidence="11">SpSt-1182</strain>
    </source>
</reference>
<evidence type="ECO:0000256" key="10">
    <source>
        <dbReference type="SAM" id="Phobius"/>
    </source>
</evidence>
<keyword evidence="4" id="KW-1003">Cell membrane</keyword>